<evidence type="ECO:0000313" key="3">
    <source>
        <dbReference type="EMBL" id="KAG0455908.1"/>
    </source>
</evidence>
<dbReference type="Proteomes" id="UP000636800">
    <property type="component" value="Chromosome 13"/>
</dbReference>
<dbReference type="EMBL" id="JADCNL010000013">
    <property type="protein sequence ID" value="KAG0454746.1"/>
    <property type="molecule type" value="Genomic_DNA"/>
</dbReference>
<protein>
    <recommendedName>
        <fullName evidence="1">TOD1/MUCI70 glycosyltransferase-like domain-containing protein</fullName>
    </recommendedName>
</protein>
<reference evidence="4 5" key="1">
    <citation type="journal article" date="2020" name="Nat. Food">
        <title>A phased Vanilla planifolia genome enables genetic improvement of flavour and production.</title>
        <authorList>
            <person name="Hasing T."/>
            <person name="Tang H."/>
            <person name="Brym M."/>
            <person name="Khazi F."/>
            <person name="Huang T."/>
            <person name="Chambers A.H."/>
        </authorList>
    </citation>
    <scope>NUCLEOTIDE SEQUENCE [LARGE SCALE GENOMIC DNA]</scope>
    <source>
        <tissue evidence="2">Leaf</tissue>
    </source>
</reference>
<dbReference type="AlphaFoldDB" id="A0A835PIY5"/>
<evidence type="ECO:0000259" key="1">
    <source>
        <dbReference type="Pfam" id="PF04765"/>
    </source>
</evidence>
<dbReference type="InterPro" id="IPR006852">
    <property type="entry name" value="TOD1_MUCI70"/>
</dbReference>
<comment type="caution">
    <text evidence="2">The sequence shown here is derived from an EMBL/GenBank/DDBJ whole genome shotgun (WGS) entry which is preliminary data.</text>
</comment>
<dbReference type="EMBL" id="JADCNM010000013">
    <property type="protein sequence ID" value="KAG0455908.1"/>
    <property type="molecule type" value="Genomic_DNA"/>
</dbReference>
<dbReference type="PANTHER" id="PTHR12956:SF13">
    <property type="entry name" value="ALKALINE CERAMIDASE TOD1"/>
    <property type="match status" value="1"/>
</dbReference>
<gene>
    <name evidence="3" type="ORF">HPP92_023696</name>
    <name evidence="2" type="ORF">HPP92_024038</name>
</gene>
<dbReference type="InterPro" id="IPR048354">
    <property type="entry name" value="TOD1_MUCI70_glycTrfase_dom"/>
</dbReference>
<organism evidence="2 4">
    <name type="scientific">Vanilla planifolia</name>
    <name type="common">Vanilla</name>
    <dbReference type="NCBI Taxonomy" id="51239"/>
    <lineage>
        <taxon>Eukaryota</taxon>
        <taxon>Viridiplantae</taxon>
        <taxon>Streptophyta</taxon>
        <taxon>Embryophyta</taxon>
        <taxon>Tracheophyta</taxon>
        <taxon>Spermatophyta</taxon>
        <taxon>Magnoliopsida</taxon>
        <taxon>Liliopsida</taxon>
        <taxon>Asparagales</taxon>
        <taxon>Orchidaceae</taxon>
        <taxon>Vanilloideae</taxon>
        <taxon>Vanilleae</taxon>
        <taxon>Vanilla</taxon>
    </lineage>
</organism>
<evidence type="ECO:0000313" key="5">
    <source>
        <dbReference type="Proteomes" id="UP000639772"/>
    </source>
</evidence>
<dbReference type="Pfam" id="PF04765">
    <property type="entry name" value="TOD1_MUCI70"/>
    <property type="match status" value="1"/>
</dbReference>
<dbReference type="OrthoDB" id="1905162at2759"/>
<sequence length="457" mass="51685">MGWVTVTKPLLFQSKLLCLSLLYLLTTVPLSIYVSFSQRGCLFSSQPLLPRPLYSYPSSYGEHKHALPASRSSCTSPVFFSDYPIAFQEIHNLCRNGSLMSENSSHVLRYLHGKGETFAGNFSARRRRSFFEHRDDGKPLPCGFLREFFVRDSDRVAMERCSGVVVVSAIFGDHDKVRQPKGLGSKTLETVCFFLFIDDSTLKALHAHNILAGVDGNVLGVWRIIRLFSGDLPYSNPAMNGVIPKHLLHRLFPNAKFSIWLDAKLQLTVDPLLLLHSLLISKDADMAVSKHPFNIHTMEEAMSTARWRKWTDIESLRLQMETYCEYGLQPWSPNKLPYTTDVPDTALIARRHGLASNRFSCLLFNELAAFNPRDQLAFAYVRDTMSPRIKINMFEVDVFEKVAVEYRHNLKREEDVASVAAAQPTKRAAVAVDIKGSKCEHYLLNMWGEATDDTNGG</sequence>
<proteinExistence type="predicted"/>
<name>A0A835PIY5_VANPL</name>
<evidence type="ECO:0000313" key="4">
    <source>
        <dbReference type="Proteomes" id="UP000636800"/>
    </source>
</evidence>
<dbReference type="PANTHER" id="PTHR12956">
    <property type="entry name" value="ALKALINE CERAMIDASE-RELATED"/>
    <property type="match status" value="1"/>
</dbReference>
<keyword evidence="4" id="KW-1185">Reference proteome</keyword>
<evidence type="ECO:0000313" key="2">
    <source>
        <dbReference type="EMBL" id="KAG0454746.1"/>
    </source>
</evidence>
<accession>A0A835PIY5</accession>
<feature type="domain" description="TOD1/MUCI70 glycosyltransferase-like" evidence="1">
    <location>
        <begin position="114"/>
        <end position="408"/>
    </location>
</feature>
<dbReference type="Proteomes" id="UP000639772">
    <property type="component" value="Chromosome 13"/>
</dbReference>